<dbReference type="PROSITE" id="PS51186">
    <property type="entry name" value="GNAT"/>
    <property type="match status" value="1"/>
</dbReference>
<dbReference type="GO" id="GO:0016747">
    <property type="term" value="F:acyltransferase activity, transferring groups other than amino-acyl groups"/>
    <property type="evidence" value="ECO:0007669"/>
    <property type="project" value="InterPro"/>
</dbReference>
<dbReference type="Proteomes" id="UP001144313">
    <property type="component" value="Unassembled WGS sequence"/>
</dbReference>
<gene>
    <name evidence="4" type="ORF">GALLR39Z86_38100</name>
</gene>
<dbReference type="PANTHER" id="PTHR43877">
    <property type="entry name" value="AMINOALKYLPHOSPHONATE N-ACETYLTRANSFERASE-RELATED-RELATED"/>
    <property type="match status" value="1"/>
</dbReference>
<comment type="caution">
    <text evidence="4">The sequence shown here is derived from an EMBL/GenBank/DDBJ whole genome shotgun (WGS) entry which is preliminary data.</text>
</comment>
<keyword evidence="1" id="KW-0808">Transferase</keyword>
<dbReference type="InterPro" id="IPR050832">
    <property type="entry name" value="Bact_Acetyltransf"/>
</dbReference>
<keyword evidence="5" id="KW-1185">Reference proteome</keyword>
<dbReference type="CDD" id="cd04301">
    <property type="entry name" value="NAT_SF"/>
    <property type="match status" value="1"/>
</dbReference>
<feature type="domain" description="N-acetyltransferase" evidence="3">
    <location>
        <begin position="5"/>
        <end position="161"/>
    </location>
</feature>
<sequence>MFDVIEIRELGADDWQIWRRLRLAALEEAPYAFMSRLADWQGPSDTEERWRARLAGTNTHDLVAEDGDSPVGMASGIETEDPGTVDLISMWVAPEARGRGVGDALITAVEQWARRSGAGTLRLSVAAENAAAAAMYRRNGFYDVPGSQDAHGTWQMAKPLEA</sequence>
<evidence type="ECO:0000259" key="3">
    <source>
        <dbReference type="PROSITE" id="PS51186"/>
    </source>
</evidence>
<evidence type="ECO:0000256" key="1">
    <source>
        <dbReference type="ARBA" id="ARBA00022679"/>
    </source>
</evidence>
<dbReference type="PANTHER" id="PTHR43877:SF2">
    <property type="entry name" value="AMINOALKYLPHOSPHONATE N-ACETYLTRANSFERASE-RELATED"/>
    <property type="match status" value="1"/>
</dbReference>
<evidence type="ECO:0000256" key="2">
    <source>
        <dbReference type="ARBA" id="ARBA00023315"/>
    </source>
</evidence>
<protein>
    <submittedName>
        <fullName evidence="4">N-acetyltransferase</fullName>
    </submittedName>
</protein>
<dbReference type="SUPFAM" id="SSF55729">
    <property type="entry name" value="Acyl-CoA N-acyltransferases (Nat)"/>
    <property type="match status" value="1"/>
</dbReference>
<dbReference type="InterPro" id="IPR000182">
    <property type="entry name" value="GNAT_dom"/>
</dbReference>
<dbReference type="AlphaFoldDB" id="A0A9W6GBQ8"/>
<proteinExistence type="predicted"/>
<dbReference type="Pfam" id="PF00583">
    <property type="entry name" value="Acetyltransf_1"/>
    <property type="match status" value="1"/>
</dbReference>
<dbReference type="EMBL" id="BSDT01000001">
    <property type="protein sequence ID" value="GLI43960.1"/>
    <property type="molecule type" value="Genomic_DNA"/>
</dbReference>
<name>A0A9W6GBQ8_9ACTN</name>
<accession>A0A9W6GBQ8</accession>
<reference evidence="4" key="1">
    <citation type="submission" date="2022-12" db="EMBL/GenBank/DDBJ databases">
        <title>Reference genome sequencing for broad-spectrum identification of bacterial and archaeal isolates by mass spectrometry.</title>
        <authorList>
            <person name="Sekiguchi Y."/>
            <person name="Tourlousse D.M."/>
        </authorList>
    </citation>
    <scope>NUCLEOTIDE SEQUENCE</scope>
    <source>
        <strain evidence="4">LLR39Z86</strain>
    </source>
</reference>
<evidence type="ECO:0000313" key="4">
    <source>
        <dbReference type="EMBL" id="GLI43960.1"/>
    </source>
</evidence>
<organism evidence="4 5">
    <name type="scientific">Glycomyces algeriensis</name>
    <dbReference type="NCBI Taxonomy" id="256037"/>
    <lineage>
        <taxon>Bacteria</taxon>
        <taxon>Bacillati</taxon>
        <taxon>Actinomycetota</taxon>
        <taxon>Actinomycetes</taxon>
        <taxon>Glycomycetales</taxon>
        <taxon>Glycomycetaceae</taxon>
        <taxon>Glycomyces</taxon>
    </lineage>
</organism>
<evidence type="ECO:0000313" key="5">
    <source>
        <dbReference type="Proteomes" id="UP001144313"/>
    </source>
</evidence>
<keyword evidence="2" id="KW-0012">Acyltransferase</keyword>
<dbReference type="Gene3D" id="3.40.630.30">
    <property type="match status" value="1"/>
</dbReference>
<dbReference type="InterPro" id="IPR016181">
    <property type="entry name" value="Acyl_CoA_acyltransferase"/>
</dbReference>